<protein>
    <submittedName>
        <fullName evidence="4">Ankyrin repeat domain-containing protein</fullName>
    </submittedName>
</protein>
<dbReference type="EMBL" id="CP136920">
    <property type="protein sequence ID" value="WOO41706.1"/>
    <property type="molecule type" value="Genomic_DNA"/>
</dbReference>
<dbReference type="Pfam" id="PF12796">
    <property type="entry name" value="Ank_2"/>
    <property type="match status" value="1"/>
</dbReference>
<dbReference type="SUPFAM" id="SSF48403">
    <property type="entry name" value="Ankyrin repeat"/>
    <property type="match status" value="1"/>
</dbReference>
<reference evidence="4 5" key="1">
    <citation type="submission" date="2023-10" db="EMBL/GenBank/DDBJ databases">
        <title>Rubellicoccus peritrichatus gen. nov., sp. nov., isolated from an algae of coral reef tank.</title>
        <authorList>
            <person name="Luo J."/>
        </authorList>
    </citation>
    <scope>NUCLEOTIDE SEQUENCE [LARGE SCALE GENOMIC DNA]</scope>
    <source>
        <strain evidence="4 5">CR14</strain>
    </source>
</reference>
<dbReference type="InterPro" id="IPR036770">
    <property type="entry name" value="Ankyrin_rpt-contain_sf"/>
</dbReference>
<dbReference type="InterPro" id="IPR002110">
    <property type="entry name" value="Ankyrin_rpt"/>
</dbReference>
<evidence type="ECO:0000313" key="4">
    <source>
        <dbReference type="EMBL" id="WOO41706.1"/>
    </source>
</evidence>
<keyword evidence="1" id="KW-0677">Repeat</keyword>
<accession>A0AAQ3L9R4</accession>
<dbReference type="PROSITE" id="PS50088">
    <property type="entry name" value="ANK_REPEAT"/>
    <property type="match status" value="3"/>
</dbReference>
<feature type="repeat" description="ANK" evidence="3">
    <location>
        <begin position="116"/>
        <end position="148"/>
    </location>
</feature>
<keyword evidence="5" id="KW-1185">Reference proteome</keyword>
<keyword evidence="2 3" id="KW-0040">ANK repeat</keyword>
<dbReference type="SMART" id="SM00248">
    <property type="entry name" value="ANK"/>
    <property type="match status" value="4"/>
</dbReference>
<dbReference type="Gene3D" id="1.25.40.20">
    <property type="entry name" value="Ankyrin repeat-containing domain"/>
    <property type="match status" value="1"/>
</dbReference>
<gene>
    <name evidence="4" type="ORF">RZN69_01300</name>
</gene>
<proteinExistence type="predicted"/>
<dbReference type="PANTHER" id="PTHR24171">
    <property type="entry name" value="ANKYRIN REPEAT DOMAIN-CONTAINING PROTEIN 39-RELATED"/>
    <property type="match status" value="1"/>
</dbReference>
<feature type="repeat" description="ANK" evidence="3">
    <location>
        <begin position="83"/>
        <end position="115"/>
    </location>
</feature>
<evidence type="ECO:0000256" key="2">
    <source>
        <dbReference type="ARBA" id="ARBA00023043"/>
    </source>
</evidence>
<dbReference type="PRINTS" id="PR01415">
    <property type="entry name" value="ANKYRIN"/>
</dbReference>
<feature type="repeat" description="ANK" evidence="3">
    <location>
        <begin position="50"/>
        <end position="82"/>
    </location>
</feature>
<dbReference type="AlphaFoldDB" id="A0AAQ3L9R4"/>
<evidence type="ECO:0000313" key="5">
    <source>
        <dbReference type="Proteomes" id="UP001304300"/>
    </source>
</evidence>
<organism evidence="4 5">
    <name type="scientific">Rubellicoccus peritrichatus</name>
    <dbReference type="NCBI Taxonomy" id="3080537"/>
    <lineage>
        <taxon>Bacteria</taxon>
        <taxon>Pseudomonadati</taxon>
        <taxon>Verrucomicrobiota</taxon>
        <taxon>Opitutia</taxon>
        <taxon>Puniceicoccales</taxon>
        <taxon>Cerasicoccaceae</taxon>
        <taxon>Rubellicoccus</taxon>
    </lineage>
</organism>
<dbReference type="PROSITE" id="PS50297">
    <property type="entry name" value="ANK_REP_REGION"/>
    <property type="match status" value="3"/>
</dbReference>
<dbReference type="RefSeq" id="WP_317834190.1">
    <property type="nucleotide sequence ID" value="NZ_CP136920.1"/>
</dbReference>
<dbReference type="PANTHER" id="PTHR24171:SF9">
    <property type="entry name" value="ANKYRIN REPEAT DOMAIN-CONTAINING PROTEIN 39"/>
    <property type="match status" value="1"/>
</dbReference>
<dbReference type="Pfam" id="PF00023">
    <property type="entry name" value="Ank"/>
    <property type="match status" value="1"/>
</dbReference>
<dbReference type="KEGG" id="puo:RZN69_01300"/>
<name>A0AAQ3L9R4_9BACT</name>
<evidence type="ECO:0000256" key="3">
    <source>
        <dbReference type="PROSITE-ProRule" id="PRU00023"/>
    </source>
</evidence>
<sequence>MIEEITITEDEERRYTELQLRALDCARSGDHDALELMLNAGMPANLQDAKGNTLVMLASYHGNSKVVELLVAHGAEVDRRNLRGQTPLAGVCFKGYEEVVDVLLENGADPNADQGAGQTPLSFAALFGHKDIVERLKEAGGSVRLRDRGMMAVGSIVNRMRN</sequence>
<dbReference type="Proteomes" id="UP001304300">
    <property type="component" value="Chromosome"/>
</dbReference>
<evidence type="ECO:0000256" key="1">
    <source>
        <dbReference type="ARBA" id="ARBA00022737"/>
    </source>
</evidence>